<dbReference type="PATRIC" id="fig|44574.3.peg.2211"/>
<evidence type="ECO:0000256" key="6">
    <source>
        <dbReference type="ARBA" id="ARBA00022801"/>
    </source>
</evidence>
<evidence type="ECO:0000256" key="10">
    <source>
        <dbReference type="ARBA" id="ARBA00093448"/>
    </source>
</evidence>
<keyword evidence="6" id="KW-0378">Hydrolase</keyword>
<dbReference type="Gene3D" id="3.30.1380.10">
    <property type="match status" value="1"/>
</dbReference>
<gene>
    <name evidence="12" type="ORF">AAW31_09050</name>
</gene>
<evidence type="ECO:0000313" key="12">
    <source>
        <dbReference type="EMBL" id="AKH37931.1"/>
    </source>
</evidence>
<evidence type="ECO:0000313" key="13">
    <source>
        <dbReference type="Proteomes" id="UP000034156"/>
    </source>
</evidence>
<dbReference type="GO" id="GO:0008237">
    <property type="term" value="F:metallopeptidase activity"/>
    <property type="evidence" value="ECO:0007669"/>
    <property type="project" value="UniProtKB-KW"/>
</dbReference>
<organism evidence="12 13">
    <name type="scientific">Nitrosomonas communis</name>
    <dbReference type="NCBI Taxonomy" id="44574"/>
    <lineage>
        <taxon>Bacteria</taxon>
        <taxon>Pseudomonadati</taxon>
        <taxon>Pseudomonadota</taxon>
        <taxon>Betaproteobacteria</taxon>
        <taxon>Nitrosomonadales</taxon>
        <taxon>Nitrosomonadaceae</taxon>
        <taxon>Nitrosomonas</taxon>
    </lineage>
</organism>
<dbReference type="InterPro" id="IPR009045">
    <property type="entry name" value="Zn_M74/Hedgehog-like"/>
</dbReference>
<dbReference type="InterPro" id="IPR010275">
    <property type="entry name" value="MepK"/>
</dbReference>
<evidence type="ECO:0000256" key="4">
    <source>
        <dbReference type="ARBA" id="ARBA00022723"/>
    </source>
</evidence>
<keyword evidence="7" id="KW-0862">Zinc</keyword>
<keyword evidence="4" id="KW-0479">Metal-binding</keyword>
<keyword evidence="13" id="KW-1185">Reference proteome</keyword>
<sequence>MGGLKVFAQGVNNHNHQLTKLGASRRFFIKTGLSACTLLALPAAYARKPKTSIKQPVKELSLLNLHTGERVKSIYWEKGRYIPSVLRDIEKILRDHRTGRTHAIDLRLLDILQLLSSRMGAKKEFQVVSGYRSPETNKMLALHNSGVAKQSLHMQGKAIDIRLPEFSLADLRKAALSLKVGGVGYYPDSNFIHLDTGHVRYW</sequence>
<dbReference type="Pfam" id="PF05951">
    <property type="entry name" value="Peptidase_M15_2"/>
    <property type="match status" value="1"/>
</dbReference>
<evidence type="ECO:0000256" key="5">
    <source>
        <dbReference type="ARBA" id="ARBA00022729"/>
    </source>
</evidence>
<dbReference type="EMBL" id="CP011451">
    <property type="protein sequence ID" value="AKH37931.1"/>
    <property type="molecule type" value="Genomic_DNA"/>
</dbReference>
<dbReference type="RefSeq" id="WP_046849999.1">
    <property type="nucleotide sequence ID" value="NZ_VNHT01000027.1"/>
</dbReference>
<keyword evidence="9" id="KW-0961">Cell wall biogenesis/degradation</keyword>
<dbReference type="GO" id="GO:0071555">
    <property type="term" value="P:cell wall organization"/>
    <property type="evidence" value="ECO:0007669"/>
    <property type="project" value="UniProtKB-KW"/>
</dbReference>
<keyword evidence="3" id="KW-0645">Protease</keyword>
<dbReference type="GO" id="GO:0006508">
    <property type="term" value="P:proteolysis"/>
    <property type="evidence" value="ECO:0007669"/>
    <property type="project" value="UniProtKB-KW"/>
</dbReference>
<dbReference type="CDD" id="cd14844">
    <property type="entry name" value="Zn-DD-carboxypeptidase_like"/>
    <property type="match status" value="1"/>
</dbReference>
<protein>
    <recommendedName>
        <fullName evidence="11">Murein endopeptidase K</fullName>
    </recommendedName>
</protein>
<dbReference type="PANTHER" id="PTHR37425">
    <property type="match status" value="1"/>
</dbReference>
<keyword evidence="5" id="KW-0732">Signal</keyword>
<keyword evidence="8" id="KW-0482">Metalloprotease</keyword>
<proteinExistence type="inferred from homology"/>
<evidence type="ECO:0000256" key="2">
    <source>
        <dbReference type="ARBA" id="ARBA00004776"/>
    </source>
</evidence>
<dbReference type="OrthoDB" id="9782994at2"/>
<evidence type="ECO:0000256" key="1">
    <source>
        <dbReference type="ARBA" id="ARBA00001947"/>
    </source>
</evidence>
<accession>A0A0F7KEM6</accession>
<comment type="cofactor">
    <cofactor evidence="1">
        <name>Zn(2+)</name>
        <dbReference type="ChEBI" id="CHEBI:29105"/>
    </cofactor>
</comment>
<reference evidence="13" key="1">
    <citation type="submission" date="2015-05" db="EMBL/GenBank/DDBJ databases">
        <title>Draft genome of Nitrosomonas communis strain Nm2.</title>
        <authorList>
            <person name="Kozlowski J.A."/>
            <person name="Kits K.D."/>
            <person name="Stein L.Y."/>
        </authorList>
    </citation>
    <scope>NUCLEOTIDE SEQUENCE [LARGE SCALE GENOMIC DNA]</scope>
    <source>
        <strain evidence="13">Nm2</strain>
    </source>
</reference>
<comment type="pathway">
    <text evidence="2">Cell wall biogenesis; cell wall polysaccharide biosynthesis.</text>
</comment>
<dbReference type="AlphaFoldDB" id="A0A0F7KEM6"/>
<name>A0A0F7KEM6_9PROT</name>
<dbReference type="KEGG" id="nco:AAW31_09050"/>
<evidence type="ECO:0000256" key="11">
    <source>
        <dbReference type="ARBA" id="ARBA00093666"/>
    </source>
</evidence>
<evidence type="ECO:0000256" key="9">
    <source>
        <dbReference type="ARBA" id="ARBA00023316"/>
    </source>
</evidence>
<dbReference type="Proteomes" id="UP000034156">
    <property type="component" value="Chromosome"/>
</dbReference>
<dbReference type="PANTHER" id="PTHR37425:SF1">
    <property type="entry name" value="OUTER MEMBRANE PROTEIN"/>
    <property type="match status" value="1"/>
</dbReference>
<reference evidence="12 13" key="2">
    <citation type="journal article" date="2016" name="Genome Announc.">
        <title>Genome Sequence of Nitrosomonas communis Strain Nm2, a Mesophilic Ammonia-Oxidizing Bacterium Isolated from Mediterranean Soil.</title>
        <authorList>
            <person name="Kozlowski J.A."/>
            <person name="Kits K.D."/>
            <person name="Stein L.Y."/>
        </authorList>
    </citation>
    <scope>NUCLEOTIDE SEQUENCE [LARGE SCALE GENOMIC DNA]</scope>
    <source>
        <strain evidence="12 13">Nm2</strain>
    </source>
</reference>
<evidence type="ECO:0000256" key="8">
    <source>
        <dbReference type="ARBA" id="ARBA00023049"/>
    </source>
</evidence>
<evidence type="ECO:0000256" key="3">
    <source>
        <dbReference type="ARBA" id="ARBA00022670"/>
    </source>
</evidence>
<dbReference type="SUPFAM" id="SSF55166">
    <property type="entry name" value="Hedgehog/DD-peptidase"/>
    <property type="match status" value="1"/>
</dbReference>
<evidence type="ECO:0000256" key="7">
    <source>
        <dbReference type="ARBA" id="ARBA00022833"/>
    </source>
</evidence>
<dbReference type="GO" id="GO:0046872">
    <property type="term" value="F:metal ion binding"/>
    <property type="evidence" value="ECO:0007669"/>
    <property type="project" value="UniProtKB-KW"/>
</dbReference>
<comment type="similarity">
    <text evidence="10">Belongs to the peptidase M15 family.</text>
</comment>